<evidence type="ECO:0000313" key="4">
    <source>
        <dbReference type="Proteomes" id="UP001056981"/>
    </source>
</evidence>
<gene>
    <name evidence="3" type="ORF">E4N86_08390</name>
</gene>
<keyword evidence="1" id="KW-1133">Transmembrane helix</keyword>
<dbReference type="NCBIfam" id="NF033751">
    <property type="entry name" value="pallilysin_like"/>
    <property type="match status" value="1"/>
</dbReference>
<dbReference type="EMBL" id="CP051635">
    <property type="protein sequence ID" value="UTD00713.1"/>
    <property type="molecule type" value="Genomic_DNA"/>
</dbReference>
<sequence length="492" mass="57271">MFKRIMYVTSAFVVLALLSFLIYLKFIRSNTKGEEKIVTQTIIPIVSSQIDNENKKNENYTPNSEAKIFLELFNDESFVDAISDDLNEDGVEDQIIAVKKLLDPFLYLIISIQNPITQKWDRVEEIRTTITQPKSLTFYIMNLTRDPKSLIYSGMTSDNRQVLSIHTVKKESNDSVQLDQIADLHADMQIRIKEIETQNESELSLSSYRIYTYDSDPSAPNTLNQIETEYTWNAKTKKYEEGLKKTIPGEKIEIQLLRKLQSGNMESFIDFLSGLWFQEDGNKETGRSVYFDKNDSHIIFNLDNVEEIYEIKTTLPRRYGLFFTTNNKSIPNIIRRVEIEIKGLDEIQVRVIEDVLRIKFGTASLWNGNYKKNTNLLLNNTNEKENNAEKAKKILSKSSNQWKSVNNTFLDLLGNSYTLQQSEDIEKGYFNIFEINEKIIMQMKSEKDTTKFYLLEISEKKNVQRMVWKKIKLSINDVTPTGDEPIVFEREI</sequence>
<dbReference type="Proteomes" id="UP001056981">
    <property type="component" value="Chromosome"/>
</dbReference>
<feature type="domain" description="Pallilysin beta barrel" evidence="2">
    <location>
        <begin position="255"/>
        <end position="372"/>
    </location>
</feature>
<dbReference type="RefSeq" id="WP_253717894.1">
    <property type="nucleotide sequence ID" value="NZ_CP051522.1"/>
</dbReference>
<protein>
    <submittedName>
        <fullName evidence="3">Pallilysin-related adhesin</fullName>
    </submittedName>
</protein>
<dbReference type="AlphaFoldDB" id="A0A9Q9BND1"/>
<keyword evidence="1" id="KW-0472">Membrane</keyword>
<organism evidence="3 4">
    <name type="scientific">Treponema denticola</name>
    <dbReference type="NCBI Taxonomy" id="158"/>
    <lineage>
        <taxon>Bacteria</taxon>
        <taxon>Pseudomonadati</taxon>
        <taxon>Spirochaetota</taxon>
        <taxon>Spirochaetia</taxon>
        <taxon>Spirochaetales</taxon>
        <taxon>Treponemataceae</taxon>
        <taxon>Treponema</taxon>
    </lineage>
</organism>
<accession>A0A9Q9BND1</accession>
<reference evidence="3" key="1">
    <citation type="submission" date="2020-04" db="EMBL/GenBank/DDBJ databases">
        <title>Comparative genomics of oral phylogroup-2 Treponema strains.</title>
        <authorList>
            <person name="Zeng H."/>
            <person name="Chan Y.K."/>
            <person name="Watt R.M."/>
        </authorList>
    </citation>
    <scope>NUCLEOTIDE SEQUENCE</scope>
    <source>
        <strain evidence="3">OMZ 905</strain>
    </source>
</reference>
<keyword evidence="1" id="KW-0812">Transmembrane</keyword>
<name>A0A9Q9BND1_TREDN</name>
<evidence type="ECO:0000313" key="3">
    <source>
        <dbReference type="EMBL" id="UTD00713.1"/>
    </source>
</evidence>
<dbReference type="InterPro" id="IPR041037">
    <property type="entry name" value="Pallilysin"/>
</dbReference>
<dbReference type="Pfam" id="PF18663">
    <property type="entry name" value="Pallilysin"/>
    <property type="match status" value="1"/>
</dbReference>
<evidence type="ECO:0000259" key="2">
    <source>
        <dbReference type="Pfam" id="PF18663"/>
    </source>
</evidence>
<feature type="transmembrane region" description="Helical" evidence="1">
    <location>
        <begin position="6"/>
        <end position="26"/>
    </location>
</feature>
<evidence type="ECO:0000256" key="1">
    <source>
        <dbReference type="SAM" id="Phobius"/>
    </source>
</evidence>
<proteinExistence type="predicted"/>